<keyword evidence="4" id="KW-1185">Reference proteome</keyword>
<evidence type="ECO:0000256" key="1">
    <source>
        <dbReference type="SAM" id="MobiDB-lite"/>
    </source>
</evidence>
<dbReference type="Proteomes" id="UP001066276">
    <property type="component" value="Chromosome 3_2"/>
</dbReference>
<name>A0AAV7TXC9_PLEWA</name>
<dbReference type="PANTHER" id="PTHR23098:SF23">
    <property type="entry name" value="MYB-RELATED TRANSCRIPTION FACTOR, PARTNER OF PROFILIN-LIKE ISOFORM X2-RELATED"/>
    <property type="match status" value="1"/>
</dbReference>
<feature type="region of interest" description="Disordered" evidence="1">
    <location>
        <begin position="122"/>
        <end position="154"/>
    </location>
</feature>
<dbReference type="Pfam" id="PF13873">
    <property type="entry name" value="Myb_DNA-bind_5"/>
    <property type="match status" value="1"/>
</dbReference>
<reference evidence="3" key="1">
    <citation type="journal article" date="2022" name="bioRxiv">
        <title>Sequencing and chromosome-scale assembly of the giantPleurodeles waltlgenome.</title>
        <authorList>
            <person name="Brown T."/>
            <person name="Elewa A."/>
            <person name="Iarovenko S."/>
            <person name="Subramanian E."/>
            <person name="Araus A.J."/>
            <person name="Petzold A."/>
            <person name="Susuki M."/>
            <person name="Suzuki K.-i.T."/>
            <person name="Hayashi T."/>
            <person name="Toyoda A."/>
            <person name="Oliveira C."/>
            <person name="Osipova E."/>
            <person name="Leigh N.D."/>
            <person name="Simon A."/>
            <person name="Yun M.H."/>
        </authorList>
    </citation>
    <scope>NUCLEOTIDE SEQUENCE</scope>
    <source>
        <strain evidence="3">20211129_DDA</strain>
        <tissue evidence="3">Liver</tissue>
    </source>
</reference>
<dbReference type="InterPro" id="IPR028002">
    <property type="entry name" value="Myb_DNA-bind_5"/>
</dbReference>
<dbReference type="AlphaFoldDB" id="A0AAV7TXC9"/>
<gene>
    <name evidence="3" type="ORF">NDU88_005710</name>
</gene>
<sequence length="154" mass="16950">MDVPRGAGERALAFTQEELEKLVEGVLPLYVRLYGRPEVQVTAHQNRAHWHAIAKEVRTLGIYNRRSTHLRKRWEDLQRWVRKITEAQQGKSSQHGRGAHRALTPPHGRILAVAYPDLDGHLKAAQQSQGASTSGKGAKAPASTEAAAHGSSKA</sequence>
<organism evidence="3 4">
    <name type="scientific">Pleurodeles waltl</name>
    <name type="common">Iberian ribbed newt</name>
    <dbReference type="NCBI Taxonomy" id="8319"/>
    <lineage>
        <taxon>Eukaryota</taxon>
        <taxon>Metazoa</taxon>
        <taxon>Chordata</taxon>
        <taxon>Craniata</taxon>
        <taxon>Vertebrata</taxon>
        <taxon>Euteleostomi</taxon>
        <taxon>Amphibia</taxon>
        <taxon>Batrachia</taxon>
        <taxon>Caudata</taxon>
        <taxon>Salamandroidea</taxon>
        <taxon>Salamandridae</taxon>
        <taxon>Pleurodelinae</taxon>
        <taxon>Pleurodeles</taxon>
    </lineage>
</organism>
<evidence type="ECO:0000313" key="3">
    <source>
        <dbReference type="EMBL" id="KAJ1180489.1"/>
    </source>
</evidence>
<protein>
    <recommendedName>
        <fullName evidence="2">Myb/SANT-like DNA-binding domain-containing protein</fullName>
    </recommendedName>
</protein>
<comment type="caution">
    <text evidence="3">The sequence shown here is derived from an EMBL/GenBank/DDBJ whole genome shotgun (WGS) entry which is preliminary data.</text>
</comment>
<evidence type="ECO:0000313" key="4">
    <source>
        <dbReference type="Proteomes" id="UP001066276"/>
    </source>
</evidence>
<dbReference type="EMBL" id="JANPWB010000006">
    <property type="protein sequence ID" value="KAJ1180489.1"/>
    <property type="molecule type" value="Genomic_DNA"/>
</dbReference>
<accession>A0AAV7TXC9</accession>
<feature type="compositionally biased region" description="Polar residues" evidence="1">
    <location>
        <begin position="125"/>
        <end position="135"/>
    </location>
</feature>
<feature type="domain" description="Myb/SANT-like DNA-binding" evidence="2">
    <location>
        <begin position="10"/>
        <end position="83"/>
    </location>
</feature>
<feature type="region of interest" description="Disordered" evidence="1">
    <location>
        <begin position="85"/>
        <end position="105"/>
    </location>
</feature>
<dbReference type="GO" id="GO:0005634">
    <property type="term" value="C:nucleus"/>
    <property type="evidence" value="ECO:0007669"/>
    <property type="project" value="TreeGrafter"/>
</dbReference>
<feature type="compositionally biased region" description="Polar residues" evidence="1">
    <location>
        <begin position="86"/>
        <end position="95"/>
    </location>
</feature>
<proteinExistence type="predicted"/>
<dbReference type="PANTHER" id="PTHR23098">
    <property type="entry name" value="AGAP001331-PA-RELATED"/>
    <property type="match status" value="1"/>
</dbReference>
<evidence type="ECO:0000259" key="2">
    <source>
        <dbReference type="Pfam" id="PF13873"/>
    </source>
</evidence>